<evidence type="ECO:0000256" key="1">
    <source>
        <dbReference type="ARBA" id="ARBA00011073"/>
    </source>
</evidence>
<organism evidence="13 14">
    <name type="scientific">Vitis vinifera</name>
    <name type="common">Grape</name>
    <dbReference type="NCBI Taxonomy" id="29760"/>
    <lineage>
        <taxon>Eukaryota</taxon>
        <taxon>Viridiplantae</taxon>
        <taxon>Streptophyta</taxon>
        <taxon>Embryophyta</taxon>
        <taxon>Tracheophyta</taxon>
        <taxon>Spermatophyta</taxon>
        <taxon>Magnoliopsida</taxon>
        <taxon>eudicotyledons</taxon>
        <taxon>Gunneridae</taxon>
        <taxon>Pentapetalae</taxon>
        <taxon>rosids</taxon>
        <taxon>Vitales</taxon>
        <taxon>Vitaceae</taxon>
        <taxon>Viteae</taxon>
        <taxon>Vitis</taxon>
    </lineage>
</organism>
<dbReference type="InterPro" id="IPR041469">
    <property type="entry name" value="Subtilisin-like_FN3"/>
</dbReference>
<dbReference type="InterPro" id="IPR045051">
    <property type="entry name" value="SBT"/>
</dbReference>
<evidence type="ECO:0000259" key="9">
    <source>
        <dbReference type="Pfam" id="PF00082"/>
    </source>
</evidence>
<dbReference type="FunFam" id="3.50.30.30:FF:000005">
    <property type="entry name" value="subtilisin-like protease SBT1.5"/>
    <property type="match status" value="1"/>
</dbReference>
<evidence type="ECO:0000256" key="4">
    <source>
        <dbReference type="ARBA" id="ARBA00022801"/>
    </source>
</evidence>
<feature type="domain" description="Inhibitor I9" evidence="11">
    <location>
        <begin position="32"/>
        <end position="106"/>
    </location>
</feature>
<evidence type="ECO:0000256" key="2">
    <source>
        <dbReference type="ARBA" id="ARBA00022670"/>
    </source>
</evidence>
<dbReference type="PROSITE" id="PS00138">
    <property type="entry name" value="SUBTILASE_SER"/>
    <property type="match status" value="1"/>
</dbReference>
<evidence type="ECO:0000256" key="8">
    <source>
        <dbReference type="SAM" id="SignalP"/>
    </source>
</evidence>
<keyword evidence="4 7" id="KW-0378">Hydrolase</keyword>
<feature type="domain" description="PA" evidence="10">
    <location>
        <begin position="390"/>
        <end position="463"/>
    </location>
</feature>
<protein>
    <submittedName>
        <fullName evidence="13">CO(2)-response secreted protease</fullName>
    </submittedName>
</protein>
<dbReference type="InterPro" id="IPR037045">
    <property type="entry name" value="S8pro/Inhibitor_I9_sf"/>
</dbReference>
<evidence type="ECO:0000313" key="13">
    <source>
        <dbReference type="EMBL" id="RVX03251.1"/>
    </source>
</evidence>
<feature type="domain" description="Subtilisin-like protease fibronectin type-III" evidence="12">
    <location>
        <begin position="669"/>
        <end position="768"/>
    </location>
</feature>
<dbReference type="InterPro" id="IPR015500">
    <property type="entry name" value="Peptidase_S8_subtilisin-rel"/>
</dbReference>
<dbReference type="Pfam" id="PF00082">
    <property type="entry name" value="Peptidase_S8"/>
    <property type="match status" value="1"/>
</dbReference>
<dbReference type="SUPFAM" id="SSF52743">
    <property type="entry name" value="Subtilisin-like"/>
    <property type="match status" value="1"/>
</dbReference>
<dbReference type="EMBL" id="QGNW01000066">
    <property type="protein sequence ID" value="RVX03251.1"/>
    <property type="molecule type" value="Genomic_DNA"/>
</dbReference>
<dbReference type="PANTHER" id="PTHR10795">
    <property type="entry name" value="PROPROTEIN CONVERTASE SUBTILISIN/KEXIN"/>
    <property type="match status" value="1"/>
</dbReference>
<accession>A0A438J2S8</accession>
<dbReference type="PRINTS" id="PR00723">
    <property type="entry name" value="SUBTILISIN"/>
</dbReference>
<evidence type="ECO:0000256" key="7">
    <source>
        <dbReference type="PROSITE-ProRule" id="PRU01240"/>
    </source>
</evidence>
<dbReference type="PROSITE" id="PS51892">
    <property type="entry name" value="SUBTILASE"/>
    <property type="match status" value="1"/>
</dbReference>
<dbReference type="Pfam" id="PF05922">
    <property type="entry name" value="Inhibitor_I9"/>
    <property type="match status" value="1"/>
</dbReference>
<dbReference type="CDD" id="cd04852">
    <property type="entry name" value="Peptidases_S8_3"/>
    <property type="match status" value="1"/>
</dbReference>
<dbReference type="InterPro" id="IPR010259">
    <property type="entry name" value="S8pro/Inhibitor_I9"/>
</dbReference>
<evidence type="ECO:0000313" key="14">
    <source>
        <dbReference type="Proteomes" id="UP000288805"/>
    </source>
</evidence>
<proteinExistence type="inferred from homology"/>
<evidence type="ECO:0000259" key="12">
    <source>
        <dbReference type="Pfam" id="PF17766"/>
    </source>
</evidence>
<reference evidence="13 14" key="1">
    <citation type="journal article" date="2018" name="PLoS Genet.">
        <title>Population sequencing reveals clonal diversity and ancestral inbreeding in the grapevine cultivar Chardonnay.</title>
        <authorList>
            <person name="Roach M.J."/>
            <person name="Johnson D.L."/>
            <person name="Bohlmann J."/>
            <person name="van Vuuren H.J."/>
            <person name="Jones S.J."/>
            <person name="Pretorius I.S."/>
            <person name="Schmidt S.A."/>
            <person name="Borneman A.R."/>
        </authorList>
    </citation>
    <scope>NUCLEOTIDE SEQUENCE [LARGE SCALE GENOMIC DNA]</scope>
    <source>
        <strain evidence="14">cv. Chardonnay</strain>
        <tissue evidence="13">Leaf</tissue>
    </source>
</reference>
<feature type="active site" description="Charge relay system" evidence="6 7">
    <location>
        <position position="146"/>
    </location>
</feature>
<dbReference type="InterPro" id="IPR003137">
    <property type="entry name" value="PA_domain"/>
</dbReference>
<dbReference type="InterPro" id="IPR036852">
    <property type="entry name" value="Peptidase_S8/S53_dom_sf"/>
</dbReference>
<dbReference type="Pfam" id="PF17766">
    <property type="entry name" value="fn3_6"/>
    <property type="match status" value="1"/>
</dbReference>
<feature type="active site" description="Charge relay system" evidence="6 7">
    <location>
        <position position="213"/>
    </location>
</feature>
<evidence type="ECO:0000256" key="5">
    <source>
        <dbReference type="ARBA" id="ARBA00022825"/>
    </source>
</evidence>
<dbReference type="InterPro" id="IPR000209">
    <property type="entry name" value="Peptidase_S8/S53_dom"/>
</dbReference>
<feature type="chain" id="PRO_5019570733" evidence="8">
    <location>
        <begin position="24"/>
        <end position="771"/>
    </location>
</feature>
<dbReference type="Gene3D" id="3.40.50.200">
    <property type="entry name" value="Peptidase S8/S53 domain"/>
    <property type="match status" value="1"/>
</dbReference>
<feature type="active site" description="Charge relay system" evidence="6 7">
    <location>
        <position position="551"/>
    </location>
</feature>
<feature type="domain" description="Peptidase S8/S53" evidence="9">
    <location>
        <begin position="139"/>
        <end position="588"/>
    </location>
</feature>
<feature type="signal peptide" evidence="8">
    <location>
        <begin position="1"/>
        <end position="23"/>
    </location>
</feature>
<comment type="caution">
    <text evidence="13">The sequence shown here is derived from an EMBL/GenBank/DDBJ whole genome shotgun (WGS) entry which is preliminary data.</text>
</comment>
<dbReference type="InterPro" id="IPR022398">
    <property type="entry name" value="Peptidase_S8_His-AS"/>
</dbReference>
<dbReference type="Gene3D" id="2.60.40.2310">
    <property type="match status" value="1"/>
</dbReference>
<dbReference type="PROSITE" id="PS00137">
    <property type="entry name" value="SUBTILASE_HIS"/>
    <property type="match status" value="1"/>
</dbReference>
<dbReference type="GO" id="GO:0004252">
    <property type="term" value="F:serine-type endopeptidase activity"/>
    <property type="evidence" value="ECO:0007669"/>
    <property type="project" value="UniProtKB-UniRule"/>
</dbReference>
<evidence type="ECO:0000259" key="10">
    <source>
        <dbReference type="Pfam" id="PF02225"/>
    </source>
</evidence>
<sequence length="771" mass="82218">MKVLSVSFFLFLFLLSPQRETRADEMKNDRIYIVYMGAATSSEGSYRYDHAQILSSLLKRKANALVHSYRHGFSGFAAHLTEEEARSIAQKPGVVSVFEDPVLQIHTTRSWDFLHYQTDLETDSKPGSDGDSQSSGQADTIIGILDTGIWPESESFSDKTMGPVPSRWRGTCMESNDVDSFKCNSQEADRSKYYNDSDAASTVPHTARDMIGHGTHVASTAAGNSLPDVSYYGLASGTAKGGSPGSRIAMYRVCTFFGCRGSSILAAFDDAISDGVDVLSLSLGSSAVFELEFSTDPIAIGAYHAVAKGITVVCSAGNDGPSPQTVVNIAPWILTVGATTIDRDFESDVVLGGNKVIKGEGINFANIKKSPAYPLIYGSSAKSNSSKVDDARNCKPNSLGEDKIKGRIVLCDNDDGEYTKTEKLEEVKHLGGIGLILIEDETRAVASRYGAFPLTVITSKDASEILSYINSTRNPVATILATVSVEQYKPAPAVAYFSSRGPSYATKNLLKANPDIAAPGVNILAAWIGNDTAEAPAGKEPPLFNLLSGTSMACPHVSGIAATVKSQNPSWSPSAIRSAIMTTATQKNNLKAPITTHSGSVATPYDYGAGEVSPSGPLQPGLVYETDTADYLQFLCNHGYDISKIKLISPTLPDGFTCPKNANADLISNMNYPSIAISKFNGNESKKVSRTVTNVGSDDETQYTVSVSAAAGVDVKVIPDTLKFTKNSKKLSYQVIFSSNGSSSVKGAVFGSITWTNGKHKVRSPFVVSSD</sequence>
<gene>
    <name evidence="13" type="primary">CRSP_3</name>
    <name evidence="13" type="ORF">CK203_019972</name>
</gene>
<evidence type="ECO:0000259" key="11">
    <source>
        <dbReference type="Pfam" id="PF05922"/>
    </source>
</evidence>
<dbReference type="FunFam" id="3.40.50.200:FF:000006">
    <property type="entry name" value="Subtilisin-like protease SBT1.5"/>
    <property type="match status" value="1"/>
</dbReference>
<dbReference type="FunFam" id="3.30.70.80:FF:000002">
    <property type="entry name" value="Subtilisin-like protease SBT5.3"/>
    <property type="match status" value="1"/>
</dbReference>
<dbReference type="InterPro" id="IPR023828">
    <property type="entry name" value="Peptidase_S8_Ser-AS"/>
</dbReference>
<dbReference type="InterPro" id="IPR034197">
    <property type="entry name" value="Peptidases_S8_3"/>
</dbReference>
<dbReference type="AlphaFoldDB" id="A0A438J2S8"/>
<dbReference type="GO" id="GO:0006508">
    <property type="term" value="P:proteolysis"/>
    <property type="evidence" value="ECO:0007669"/>
    <property type="project" value="UniProtKB-KW"/>
</dbReference>
<evidence type="ECO:0000256" key="6">
    <source>
        <dbReference type="PIRSR" id="PIRSR615500-1"/>
    </source>
</evidence>
<keyword evidence="3 8" id="KW-0732">Signal</keyword>
<keyword evidence="2 7" id="KW-0645">Protease</keyword>
<dbReference type="Pfam" id="PF02225">
    <property type="entry name" value="PA"/>
    <property type="match status" value="1"/>
</dbReference>
<keyword evidence="5 7" id="KW-0720">Serine protease</keyword>
<comment type="similarity">
    <text evidence="1 7">Belongs to the peptidase S8 family.</text>
</comment>
<evidence type="ECO:0000256" key="3">
    <source>
        <dbReference type="ARBA" id="ARBA00022729"/>
    </source>
</evidence>
<dbReference type="Proteomes" id="UP000288805">
    <property type="component" value="Unassembled WGS sequence"/>
</dbReference>
<name>A0A438J2S8_VITVI</name>
<dbReference type="CDD" id="cd02120">
    <property type="entry name" value="PA_subtilisin_like"/>
    <property type="match status" value="1"/>
</dbReference>
<dbReference type="Gene3D" id="3.50.30.30">
    <property type="match status" value="1"/>
</dbReference>
<dbReference type="Gene3D" id="3.30.70.80">
    <property type="entry name" value="Peptidase S8 propeptide/proteinase inhibitor I9"/>
    <property type="match status" value="1"/>
</dbReference>